<evidence type="ECO:0000256" key="1">
    <source>
        <dbReference type="ARBA" id="ARBA00023054"/>
    </source>
</evidence>
<dbReference type="VEuPathDB" id="TrichDB:TRFO_13736"/>
<feature type="compositionally biased region" description="Low complexity" evidence="3">
    <location>
        <begin position="1"/>
        <end position="23"/>
    </location>
</feature>
<dbReference type="InterPro" id="IPR032755">
    <property type="entry name" value="TSNAXIP1_N"/>
</dbReference>
<proteinExistence type="predicted"/>
<reference evidence="5" key="1">
    <citation type="submission" date="2016-10" db="EMBL/GenBank/DDBJ databases">
        <authorList>
            <person name="Benchimol M."/>
            <person name="Almeida L.G."/>
            <person name="Vasconcelos A.T."/>
            <person name="Perreira-Neves A."/>
            <person name="Rosa I.A."/>
            <person name="Tasca T."/>
            <person name="Bogo M.R."/>
            <person name="de Souza W."/>
        </authorList>
    </citation>
    <scope>NUCLEOTIDE SEQUENCE [LARGE SCALE GENOMIC DNA]</scope>
    <source>
        <strain evidence="5">K</strain>
    </source>
</reference>
<dbReference type="Proteomes" id="UP000179807">
    <property type="component" value="Unassembled WGS sequence"/>
</dbReference>
<feature type="coiled-coil region" evidence="2">
    <location>
        <begin position="104"/>
        <end position="166"/>
    </location>
</feature>
<gene>
    <name evidence="5" type="ORF">TRFO_13736</name>
</gene>
<evidence type="ECO:0000256" key="2">
    <source>
        <dbReference type="SAM" id="Coils"/>
    </source>
</evidence>
<dbReference type="EMBL" id="MLAK01000176">
    <property type="protein sequence ID" value="OHT15889.1"/>
    <property type="molecule type" value="Genomic_DNA"/>
</dbReference>
<accession>A0A1J4KXA9</accession>
<organism evidence="5 6">
    <name type="scientific">Tritrichomonas foetus</name>
    <dbReference type="NCBI Taxonomy" id="1144522"/>
    <lineage>
        <taxon>Eukaryota</taxon>
        <taxon>Metamonada</taxon>
        <taxon>Parabasalia</taxon>
        <taxon>Tritrichomonadida</taxon>
        <taxon>Tritrichomonadidae</taxon>
        <taxon>Tritrichomonas</taxon>
    </lineage>
</organism>
<dbReference type="AlphaFoldDB" id="A0A1J4KXA9"/>
<dbReference type="Pfam" id="PF15739">
    <property type="entry name" value="TSNAXIP1_N"/>
    <property type="match status" value="1"/>
</dbReference>
<evidence type="ECO:0000313" key="6">
    <source>
        <dbReference type="Proteomes" id="UP000179807"/>
    </source>
</evidence>
<evidence type="ECO:0000256" key="3">
    <source>
        <dbReference type="SAM" id="MobiDB-lite"/>
    </source>
</evidence>
<comment type="caution">
    <text evidence="5">The sequence shown here is derived from an EMBL/GenBank/DDBJ whole genome shotgun (WGS) entry which is preliminary data.</text>
</comment>
<dbReference type="GeneID" id="94832124"/>
<feature type="region of interest" description="Disordered" evidence="3">
    <location>
        <begin position="1"/>
        <end position="26"/>
    </location>
</feature>
<evidence type="ECO:0000259" key="4">
    <source>
        <dbReference type="Pfam" id="PF15739"/>
    </source>
</evidence>
<sequence length="171" mass="19880">MRTSRSSHSSQRISKTSSQKRSIVTPHPASAALIQASFKASRPASARKLRAGTKNQFASELELFMAEQLEECKTEEEKHQIYRNTFTSIINRFENYRDSMIAIKDGYESIIDNLTDEINKSEVNNQSTMKSQNEFLILLDEEKQKMDQKSENYNKLAQQLHEQISRMFYFI</sequence>
<name>A0A1J4KXA9_9EUKA</name>
<protein>
    <recommendedName>
        <fullName evidence="4">Translin-associated factor X-interacting protein 1 N-terminal domain-containing protein</fullName>
    </recommendedName>
</protein>
<feature type="domain" description="Translin-associated factor X-interacting protein 1 N-terminal" evidence="4">
    <location>
        <begin position="70"/>
        <end position="165"/>
    </location>
</feature>
<evidence type="ECO:0000313" key="5">
    <source>
        <dbReference type="EMBL" id="OHT15889.1"/>
    </source>
</evidence>
<keyword evidence="1 2" id="KW-0175">Coiled coil</keyword>
<keyword evidence="6" id="KW-1185">Reference proteome</keyword>
<dbReference type="RefSeq" id="XP_068369025.1">
    <property type="nucleotide sequence ID" value="XM_068497420.1"/>
</dbReference>